<dbReference type="Proteomes" id="UP000799438">
    <property type="component" value="Unassembled WGS sequence"/>
</dbReference>
<sequence length="178" mass="20517">MNNPTYAQLFQKGFEPPPRQSTEDPVLVAAKAILAEHPHSVYYKVEANSPRPIKSETCHKILTGLILMYAKDYIRNIPSVTIQGCVNPEVKRNFMQLLEDERNGVPSEITEWDIVGHADDNKAQGRSWMDLHHWERLRCDRGSSEFPDHDCLRNGVHCIDDYCFSENDFLAFPLQFLE</sequence>
<evidence type="ECO:0000313" key="2">
    <source>
        <dbReference type="Proteomes" id="UP000799438"/>
    </source>
</evidence>
<dbReference type="EMBL" id="ML995504">
    <property type="protein sequence ID" value="KAF2137340.1"/>
    <property type="molecule type" value="Genomic_DNA"/>
</dbReference>
<protein>
    <submittedName>
        <fullName evidence="1">Uncharacterized protein</fullName>
    </submittedName>
</protein>
<name>A0A6A6AZX0_9PEZI</name>
<accession>A0A6A6AZX0</accession>
<dbReference type="GeneID" id="54300041"/>
<evidence type="ECO:0000313" key="1">
    <source>
        <dbReference type="EMBL" id="KAF2137340.1"/>
    </source>
</evidence>
<gene>
    <name evidence="1" type="ORF">K452DRAFT_302095</name>
</gene>
<dbReference type="OrthoDB" id="5335493at2759"/>
<dbReference type="RefSeq" id="XP_033393058.1">
    <property type="nucleotide sequence ID" value="XM_033542544.1"/>
</dbReference>
<proteinExistence type="predicted"/>
<organism evidence="1 2">
    <name type="scientific">Aplosporella prunicola CBS 121167</name>
    <dbReference type="NCBI Taxonomy" id="1176127"/>
    <lineage>
        <taxon>Eukaryota</taxon>
        <taxon>Fungi</taxon>
        <taxon>Dikarya</taxon>
        <taxon>Ascomycota</taxon>
        <taxon>Pezizomycotina</taxon>
        <taxon>Dothideomycetes</taxon>
        <taxon>Dothideomycetes incertae sedis</taxon>
        <taxon>Botryosphaeriales</taxon>
        <taxon>Aplosporellaceae</taxon>
        <taxon>Aplosporella</taxon>
    </lineage>
</organism>
<keyword evidence="2" id="KW-1185">Reference proteome</keyword>
<reference evidence="1" key="1">
    <citation type="journal article" date="2020" name="Stud. Mycol.">
        <title>101 Dothideomycetes genomes: a test case for predicting lifestyles and emergence of pathogens.</title>
        <authorList>
            <person name="Haridas S."/>
            <person name="Albert R."/>
            <person name="Binder M."/>
            <person name="Bloem J."/>
            <person name="Labutti K."/>
            <person name="Salamov A."/>
            <person name="Andreopoulos B."/>
            <person name="Baker S."/>
            <person name="Barry K."/>
            <person name="Bills G."/>
            <person name="Bluhm B."/>
            <person name="Cannon C."/>
            <person name="Castanera R."/>
            <person name="Culley D."/>
            <person name="Daum C."/>
            <person name="Ezra D."/>
            <person name="Gonzalez J."/>
            <person name="Henrissat B."/>
            <person name="Kuo A."/>
            <person name="Liang C."/>
            <person name="Lipzen A."/>
            <person name="Lutzoni F."/>
            <person name="Magnuson J."/>
            <person name="Mondo S."/>
            <person name="Nolan M."/>
            <person name="Ohm R."/>
            <person name="Pangilinan J."/>
            <person name="Park H.-J."/>
            <person name="Ramirez L."/>
            <person name="Alfaro M."/>
            <person name="Sun H."/>
            <person name="Tritt A."/>
            <person name="Yoshinaga Y."/>
            <person name="Zwiers L.-H."/>
            <person name="Turgeon B."/>
            <person name="Goodwin S."/>
            <person name="Spatafora J."/>
            <person name="Crous P."/>
            <person name="Grigoriev I."/>
        </authorList>
    </citation>
    <scope>NUCLEOTIDE SEQUENCE</scope>
    <source>
        <strain evidence="1">CBS 121167</strain>
    </source>
</reference>
<dbReference type="AlphaFoldDB" id="A0A6A6AZX0"/>